<evidence type="ECO:0000256" key="10">
    <source>
        <dbReference type="SAM" id="Phobius"/>
    </source>
</evidence>
<comment type="caution">
    <text evidence="11">The sequence shown here is derived from an EMBL/GenBank/DDBJ whole genome shotgun (WGS) entry which is preliminary data.</text>
</comment>
<evidence type="ECO:0000256" key="4">
    <source>
        <dbReference type="ARBA" id="ARBA00022519"/>
    </source>
</evidence>
<feature type="transmembrane region" description="Helical" evidence="10">
    <location>
        <begin position="12"/>
        <end position="32"/>
    </location>
</feature>
<feature type="transmembrane region" description="Helical" evidence="10">
    <location>
        <begin position="206"/>
        <end position="227"/>
    </location>
</feature>
<reference evidence="11 12" key="1">
    <citation type="submission" date="2023-07" db="EMBL/GenBank/DDBJ databases">
        <title>Genomic Encyclopedia of Type Strains, Phase IV (KMG-IV): sequencing the most valuable type-strain genomes for metagenomic binning, comparative biology and taxonomic classification.</title>
        <authorList>
            <person name="Goeker M."/>
        </authorList>
    </citation>
    <scope>NUCLEOTIDE SEQUENCE [LARGE SCALE GENOMIC DNA]</scope>
    <source>
        <strain evidence="11 12">DSM 5896</strain>
    </source>
</reference>
<evidence type="ECO:0000313" key="12">
    <source>
        <dbReference type="Proteomes" id="UP001237448"/>
    </source>
</evidence>
<organism evidence="11 12">
    <name type="scientific">Labrys monachus</name>
    <dbReference type="NCBI Taxonomy" id="217067"/>
    <lineage>
        <taxon>Bacteria</taxon>
        <taxon>Pseudomonadati</taxon>
        <taxon>Pseudomonadota</taxon>
        <taxon>Alphaproteobacteria</taxon>
        <taxon>Hyphomicrobiales</taxon>
        <taxon>Xanthobacteraceae</taxon>
        <taxon>Labrys</taxon>
    </lineage>
</organism>
<keyword evidence="2" id="KW-0813">Transport</keyword>
<dbReference type="InterPro" id="IPR052157">
    <property type="entry name" value="BCAA_transport_permease"/>
</dbReference>
<comment type="subcellular location">
    <subcellularLocation>
        <location evidence="1">Cell membrane</location>
        <topology evidence="1">Multi-pass membrane protein</topology>
    </subcellularLocation>
</comment>
<evidence type="ECO:0000256" key="8">
    <source>
        <dbReference type="ARBA" id="ARBA00023136"/>
    </source>
</evidence>
<keyword evidence="3" id="KW-1003">Cell membrane</keyword>
<accession>A0ABU0F8V3</accession>
<dbReference type="Proteomes" id="UP001237448">
    <property type="component" value="Unassembled WGS sequence"/>
</dbReference>
<evidence type="ECO:0000256" key="9">
    <source>
        <dbReference type="ARBA" id="ARBA00037998"/>
    </source>
</evidence>
<dbReference type="Pfam" id="PF02653">
    <property type="entry name" value="BPD_transp_2"/>
    <property type="match status" value="1"/>
</dbReference>
<evidence type="ECO:0000256" key="3">
    <source>
        <dbReference type="ARBA" id="ARBA00022475"/>
    </source>
</evidence>
<evidence type="ECO:0000313" key="11">
    <source>
        <dbReference type="EMBL" id="MDQ0390495.1"/>
    </source>
</evidence>
<keyword evidence="12" id="KW-1185">Reference proteome</keyword>
<gene>
    <name evidence="11" type="ORF">J3R73_000287</name>
</gene>
<evidence type="ECO:0000256" key="2">
    <source>
        <dbReference type="ARBA" id="ARBA00022448"/>
    </source>
</evidence>
<feature type="transmembrane region" description="Helical" evidence="10">
    <location>
        <begin position="239"/>
        <end position="262"/>
    </location>
</feature>
<comment type="similarity">
    <text evidence="9">Belongs to the binding-protein-dependent transport system permease family. LivHM subfamily.</text>
</comment>
<evidence type="ECO:0000256" key="6">
    <source>
        <dbReference type="ARBA" id="ARBA00022970"/>
    </source>
</evidence>
<evidence type="ECO:0000256" key="5">
    <source>
        <dbReference type="ARBA" id="ARBA00022692"/>
    </source>
</evidence>
<dbReference type="PANTHER" id="PTHR11795:SF371">
    <property type="entry name" value="HIGH-AFFINITY BRANCHED-CHAIN AMINO ACID TRANSPORT SYSTEM PERMEASE PROTEIN LIVH"/>
    <property type="match status" value="1"/>
</dbReference>
<keyword evidence="4" id="KW-0997">Cell inner membrane</keyword>
<evidence type="ECO:0000256" key="1">
    <source>
        <dbReference type="ARBA" id="ARBA00004651"/>
    </source>
</evidence>
<dbReference type="CDD" id="cd06582">
    <property type="entry name" value="TM_PBP1_LivH_like"/>
    <property type="match status" value="1"/>
</dbReference>
<protein>
    <submittedName>
        <fullName evidence="11">Branched-chain amino acid transport system permease protein</fullName>
    </submittedName>
</protein>
<name>A0ABU0F8V3_9HYPH</name>
<dbReference type="InterPro" id="IPR001851">
    <property type="entry name" value="ABC_transp_permease"/>
</dbReference>
<keyword evidence="6" id="KW-0029">Amino-acid transport</keyword>
<keyword evidence="8 10" id="KW-0472">Membrane</keyword>
<dbReference type="RefSeq" id="WP_307421694.1">
    <property type="nucleotide sequence ID" value="NZ_JAUSVK010000001.1"/>
</dbReference>
<sequence>MAYALEQLSNGLAIGSIYALIALGYSLVYSILNLINFAHGYVIMVGAFVALSLLQAGVPPAFAVLLACLSGVAIAVVVERVAYRPVRSSNRIVPMISALGAGFVLSSLAQLIWGPEVHPFPQLIPRVPLTVGALTLSSQSVVILAIAIGLVLAASWFLHRTKFGVAAQCVRQDLEAARLVGIPVNAVIVAIYALGGFLGVAGGVLFAMYFNAVFIQMGLLATTKAWAAAMLGGIGSFQGAFWGGLILGIAETGAVATFGAAYRDGVSLAVIVLVLLLRPNGLFGARLAERS</sequence>
<keyword evidence="7 10" id="KW-1133">Transmembrane helix</keyword>
<feature type="transmembrane region" description="Helical" evidence="10">
    <location>
        <begin position="268"/>
        <end position="288"/>
    </location>
</feature>
<dbReference type="EMBL" id="JAUSVK010000001">
    <property type="protein sequence ID" value="MDQ0390495.1"/>
    <property type="molecule type" value="Genomic_DNA"/>
</dbReference>
<feature type="transmembrane region" description="Helical" evidence="10">
    <location>
        <begin position="95"/>
        <end position="113"/>
    </location>
</feature>
<proteinExistence type="inferred from homology"/>
<dbReference type="PANTHER" id="PTHR11795">
    <property type="entry name" value="BRANCHED-CHAIN AMINO ACID TRANSPORT SYSTEM PERMEASE PROTEIN LIVH"/>
    <property type="match status" value="1"/>
</dbReference>
<feature type="transmembrane region" description="Helical" evidence="10">
    <location>
        <begin position="62"/>
        <end position="83"/>
    </location>
</feature>
<feature type="transmembrane region" description="Helical" evidence="10">
    <location>
        <begin position="39"/>
        <end position="56"/>
    </location>
</feature>
<keyword evidence="5 10" id="KW-0812">Transmembrane</keyword>
<feature type="transmembrane region" description="Helical" evidence="10">
    <location>
        <begin position="133"/>
        <end position="158"/>
    </location>
</feature>
<feature type="transmembrane region" description="Helical" evidence="10">
    <location>
        <begin position="179"/>
        <end position="200"/>
    </location>
</feature>
<evidence type="ECO:0000256" key="7">
    <source>
        <dbReference type="ARBA" id="ARBA00022989"/>
    </source>
</evidence>